<keyword evidence="2" id="KW-1133">Transmembrane helix</keyword>
<dbReference type="OrthoDB" id="3821205at2"/>
<dbReference type="PATRIC" id="fig|261654.4.peg.5053"/>
<reference evidence="4" key="1">
    <citation type="submission" date="2016-06" db="EMBL/GenBank/DDBJ databases">
        <authorList>
            <person name="Varghese N."/>
            <person name="Submissions Spin"/>
        </authorList>
    </citation>
    <scope>NUCLEOTIDE SEQUENCE [LARGE SCALE GENOMIC DNA]</scope>
    <source>
        <strain evidence="4">DSM 44815</strain>
    </source>
</reference>
<name>A0A1A9A4H6_9ACTN</name>
<dbReference type="AlphaFoldDB" id="A0A1A9A4H6"/>
<dbReference type="STRING" id="261654.GA0070611_4984"/>
<protein>
    <submittedName>
        <fullName evidence="3">Uncharacterized protein</fullName>
    </submittedName>
</protein>
<sequence>MNGEELREALHHEMAAVVPPPPLAAADALGSARRTRARRRTGWACAGSAVAVLTVAGVALAGTTGAGTGGLKPAGPGPGPLPGPTGKATAQPWPTGPDGRPQEDRTARAGTRHDQAVRLLDEIIAVVPAGYTVPENAAGQTDDNPPRTSQAEFDDKVQGVDVWRYTSSAAVRKEDRTGRVLVEVYTRGNRLPTEPCELTRQFWGMQGDCQVVTVGGTRIGVVVRPTVDRRFEQWSAYRHPDGVVTFVAQTPTFDRPQQGLVDLPFTVPQLAALAMDERFHLQ</sequence>
<organism evidence="3 4">
    <name type="scientific">Micromonospora auratinigra</name>
    <dbReference type="NCBI Taxonomy" id="261654"/>
    <lineage>
        <taxon>Bacteria</taxon>
        <taxon>Bacillati</taxon>
        <taxon>Actinomycetota</taxon>
        <taxon>Actinomycetes</taxon>
        <taxon>Micromonosporales</taxon>
        <taxon>Micromonosporaceae</taxon>
        <taxon>Micromonospora</taxon>
    </lineage>
</organism>
<keyword evidence="2" id="KW-0812">Transmembrane</keyword>
<evidence type="ECO:0000256" key="2">
    <source>
        <dbReference type="SAM" id="Phobius"/>
    </source>
</evidence>
<feature type="transmembrane region" description="Helical" evidence="2">
    <location>
        <begin position="43"/>
        <end position="62"/>
    </location>
</feature>
<dbReference type="EMBL" id="LT594323">
    <property type="protein sequence ID" value="SBT51011.1"/>
    <property type="molecule type" value="Genomic_DNA"/>
</dbReference>
<gene>
    <name evidence="3" type="ORF">GA0070611_4984</name>
</gene>
<keyword evidence="4" id="KW-1185">Reference proteome</keyword>
<keyword evidence="2" id="KW-0472">Membrane</keyword>
<evidence type="ECO:0000313" key="3">
    <source>
        <dbReference type="EMBL" id="SBT51011.1"/>
    </source>
</evidence>
<evidence type="ECO:0000256" key="1">
    <source>
        <dbReference type="SAM" id="MobiDB-lite"/>
    </source>
</evidence>
<dbReference type="Proteomes" id="UP000199385">
    <property type="component" value="Chromosome I"/>
</dbReference>
<accession>A0A1A9A4H6</accession>
<evidence type="ECO:0000313" key="4">
    <source>
        <dbReference type="Proteomes" id="UP000199385"/>
    </source>
</evidence>
<feature type="region of interest" description="Disordered" evidence="1">
    <location>
        <begin position="66"/>
        <end position="112"/>
    </location>
</feature>
<proteinExistence type="predicted"/>
<dbReference type="RefSeq" id="WP_091668910.1">
    <property type="nucleotide sequence ID" value="NZ_LT594323.1"/>
</dbReference>
<feature type="compositionally biased region" description="Basic and acidic residues" evidence="1">
    <location>
        <begin position="100"/>
        <end position="112"/>
    </location>
</feature>